<dbReference type="EMBL" id="JAJSOW010000106">
    <property type="protein sequence ID" value="KAI9160455.1"/>
    <property type="molecule type" value="Genomic_DNA"/>
</dbReference>
<dbReference type="Proteomes" id="UP001064489">
    <property type="component" value="Chromosome 2"/>
</dbReference>
<feature type="region of interest" description="Disordered" evidence="1">
    <location>
        <begin position="226"/>
        <end position="256"/>
    </location>
</feature>
<comment type="caution">
    <text evidence="2">The sequence shown here is derived from an EMBL/GenBank/DDBJ whole genome shotgun (WGS) entry which is preliminary data.</text>
</comment>
<evidence type="ECO:0000313" key="3">
    <source>
        <dbReference type="Proteomes" id="UP001064489"/>
    </source>
</evidence>
<evidence type="ECO:0000313" key="2">
    <source>
        <dbReference type="EMBL" id="KAI9160455.1"/>
    </source>
</evidence>
<protein>
    <submittedName>
        <fullName evidence="2">Uncharacterized protein</fullName>
    </submittedName>
</protein>
<evidence type="ECO:0000256" key="1">
    <source>
        <dbReference type="SAM" id="MobiDB-lite"/>
    </source>
</evidence>
<sequence length="468" mass="52781">MEKDRIFKGSECILFSKEGWSYADVVKKVMPRKTEVDKGISMTWSTSNVEYNLLSKSAIRVLRNFSSVELVNQKLEDRGFGFSSTVIGGKKKLLGRLKLLVTGKCKAFFKNLGDLVKEMLWIDEDTEFHQRMDVGRMLVLSLVGESLSMEVVVKVGELSTLSSDHEIGHWAYSKKFRGECSKGLERWWKDNGPRGGPIVIGSPVGSFEALGQHGYKKALVQSDASNEALKDSSPISGALAGKREERSYKEATQKSFGSKEQESIQVVLETQVESDKGIELMVDLRNQGGSMEYRYSDKEKMTVEELSRQSYENQNWIGVLQAKNERNQSGGTKSRVVKNPRGKNNYSSVNIHPMITRGLTANSDNGFKGKTRRVIWNLEEEIKKVIEKRATRSLYRNAIALRATIGEPLDPVMGIKNLVRGNSWNTEEKVAKVVETGVALGFDYNGYENEIVEYLSLREREDEVREDE</sequence>
<reference evidence="2" key="2">
    <citation type="submission" date="2023-02" db="EMBL/GenBank/DDBJ databases">
        <authorList>
            <person name="Swenson N.G."/>
            <person name="Wegrzyn J.L."/>
            <person name="Mcevoy S.L."/>
        </authorList>
    </citation>
    <scope>NUCLEOTIDE SEQUENCE</scope>
    <source>
        <strain evidence="2">91603</strain>
        <tissue evidence="2">Leaf</tissue>
    </source>
</reference>
<reference evidence="2" key="1">
    <citation type="journal article" date="2022" name="Plant J.">
        <title>Strategies of tolerance reflected in two North American maple genomes.</title>
        <authorList>
            <person name="McEvoy S.L."/>
            <person name="Sezen U.U."/>
            <person name="Trouern-Trend A."/>
            <person name="McMahon S.M."/>
            <person name="Schaberg P.G."/>
            <person name="Yang J."/>
            <person name="Wegrzyn J.L."/>
            <person name="Swenson N.G."/>
        </authorList>
    </citation>
    <scope>NUCLEOTIDE SEQUENCE</scope>
    <source>
        <strain evidence="2">91603</strain>
    </source>
</reference>
<proteinExistence type="predicted"/>
<name>A0AAD5ID22_ACENE</name>
<organism evidence="2 3">
    <name type="scientific">Acer negundo</name>
    <name type="common">Box elder</name>
    <dbReference type="NCBI Taxonomy" id="4023"/>
    <lineage>
        <taxon>Eukaryota</taxon>
        <taxon>Viridiplantae</taxon>
        <taxon>Streptophyta</taxon>
        <taxon>Embryophyta</taxon>
        <taxon>Tracheophyta</taxon>
        <taxon>Spermatophyta</taxon>
        <taxon>Magnoliopsida</taxon>
        <taxon>eudicotyledons</taxon>
        <taxon>Gunneridae</taxon>
        <taxon>Pentapetalae</taxon>
        <taxon>rosids</taxon>
        <taxon>malvids</taxon>
        <taxon>Sapindales</taxon>
        <taxon>Sapindaceae</taxon>
        <taxon>Hippocastanoideae</taxon>
        <taxon>Acereae</taxon>
        <taxon>Acer</taxon>
    </lineage>
</organism>
<gene>
    <name evidence="2" type="ORF">LWI28_008226</name>
</gene>
<feature type="region of interest" description="Disordered" evidence="1">
    <location>
        <begin position="326"/>
        <end position="349"/>
    </location>
</feature>
<dbReference type="AlphaFoldDB" id="A0AAD5ID22"/>
<keyword evidence="3" id="KW-1185">Reference proteome</keyword>
<accession>A0AAD5ID22</accession>
<feature type="compositionally biased region" description="Basic and acidic residues" evidence="1">
    <location>
        <begin position="241"/>
        <end position="256"/>
    </location>
</feature>